<evidence type="ECO:0000313" key="2">
    <source>
        <dbReference type="EMBL" id="WGD41664.1"/>
    </source>
</evidence>
<sequence>MAAWPDFHPCTCIAVDAQAYGSNSDRRQSEIQHDLPRLLDRAARGAGLDRAQWQIQRKGDEQLAVRPVDGKEPRLVDDYVRHLVAELREYNAQRVPEARMRLRAVIHQGLVELADNGFAGTAVVATARLLNARPLYDALAAHPGADLVLLLSDDVFRSTVAGGHTTLTPKDFTRVTVQVKEYEATAWLRVPALGAPVTASHEPGTAGMGRPAAPESGEPAAVRPGPAAAGGAGGAEISNEYRADNINVTNVAGPVDARGAVFGFGSTGG</sequence>
<dbReference type="Proteomes" id="UP001216440">
    <property type="component" value="Chromosome"/>
</dbReference>
<proteinExistence type="predicted"/>
<keyword evidence="3" id="KW-1185">Reference proteome</keyword>
<reference evidence="2 3" key="1">
    <citation type="submission" date="2023-03" db="EMBL/GenBank/DDBJ databases">
        <authorList>
            <person name="Mo P."/>
        </authorList>
    </citation>
    <scope>NUCLEOTIDE SEQUENCE [LARGE SCALE GENOMIC DNA]</scope>
    <source>
        <strain evidence="2 3">HUAS 5</strain>
    </source>
</reference>
<dbReference type="RefSeq" id="WP_279334741.1">
    <property type="nucleotide sequence ID" value="NZ_CP121682.1"/>
</dbReference>
<dbReference type="EMBL" id="CP121682">
    <property type="protein sequence ID" value="WGD41664.1"/>
    <property type="molecule type" value="Genomic_DNA"/>
</dbReference>
<gene>
    <name evidence="2" type="ORF">PYS65_16680</name>
</gene>
<feature type="region of interest" description="Disordered" evidence="1">
    <location>
        <begin position="198"/>
        <end position="233"/>
    </location>
</feature>
<protein>
    <submittedName>
        <fullName evidence="2">Uncharacterized protein</fullName>
    </submittedName>
</protein>
<name>A0ABY8K1Z3_9ACTN</name>
<accession>A0ABY8K1Z3</accession>
<evidence type="ECO:0000256" key="1">
    <source>
        <dbReference type="SAM" id="MobiDB-lite"/>
    </source>
</evidence>
<evidence type="ECO:0000313" key="3">
    <source>
        <dbReference type="Proteomes" id="UP001216440"/>
    </source>
</evidence>
<organism evidence="2 3">
    <name type="scientific">Streptomyces cathayae</name>
    <dbReference type="NCBI Taxonomy" id="3031124"/>
    <lineage>
        <taxon>Bacteria</taxon>
        <taxon>Bacillati</taxon>
        <taxon>Actinomycetota</taxon>
        <taxon>Actinomycetes</taxon>
        <taxon>Kitasatosporales</taxon>
        <taxon>Streptomycetaceae</taxon>
        <taxon>Streptomyces</taxon>
    </lineage>
</organism>
<feature type="compositionally biased region" description="Low complexity" evidence="1">
    <location>
        <begin position="217"/>
        <end position="227"/>
    </location>
</feature>